<evidence type="ECO:0000256" key="5">
    <source>
        <dbReference type="ARBA" id="ARBA00020260"/>
    </source>
</evidence>
<comment type="caution">
    <text evidence="19">The sequence shown here is derived from an EMBL/GenBank/DDBJ whole genome shotgun (WGS) entry which is preliminary data.</text>
</comment>
<feature type="compositionally biased region" description="Polar residues" evidence="18">
    <location>
        <begin position="132"/>
        <end position="144"/>
    </location>
</feature>
<feature type="compositionally biased region" description="Low complexity" evidence="18">
    <location>
        <begin position="17"/>
        <end position="33"/>
    </location>
</feature>
<reference evidence="19 20" key="1">
    <citation type="submission" date="2024-07" db="EMBL/GenBank/DDBJ databases">
        <title>Draft sequence of the Neodothiora populina.</title>
        <authorList>
            <person name="Drown D.D."/>
            <person name="Schuette U.S."/>
            <person name="Buechlein A.B."/>
            <person name="Rusch D.R."/>
            <person name="Winton L.W."/>
            <person name="Adams G.A."/>
        </authorList>
    </citation>
    <scope>NUCLEOTIDE SEQUENCE [LARGE SCALE GENOMIC DNA]</scope>
    <source>
        <strain evidence="19 20">CPC 39397</strain>
    </source>
</reference>
<gene>
    <name evidence="19" type="ORF">AAFC00_003583</name>
</gene>
<keyword evidence="11" id="KW-0159">Chromosome partition</keyword>
<comment type="similarity">
    <text evidence="4">Belongs to the DASH complex DAD2 family.</text>
</comment>
<dbReference type="InterPro" id="IPR013963">
    <property type="entry name" value="DASH_Dad2"/>
</dbReference>
<evidence type="ECO:0000256" key="15">
    <source>
        <dbReference type="ARBA" id="ARBA00023306"/>
    </source>
</evidence>
<keyword evidence="6" id="KW-0158">Chromosome</keyword>
<dbReference type="PANTHER" id="PTHR28036:SF1">
    <property type="entry name" value="DASH COMPLEX SUBUNIT DAD2"/>
    <property type="match status" value="1"/>
</dbReference>
<dbReference type="RefSeq" id="XP_069200891.1">
    <property type="nucleotide sequence ID" value="XM_069343077.1"/>
</dbReference>
<evidence type="ECO:0000256" key="16">
    <source>
        <dbReference type="ARBA" id="ARBA00023328"/>
    </source>
</evidence>
<evidence type="ECO:0000256" key="3">
    <source>
        <dbReference type="ARBA" id="ARBA00004629"/>
    </source>
</evidence>
<evidence type="ECO:0000256" key="14">
    <source>
        <dbReference type="ARBA" id="ARBA00023242"/>
    </source>
</evidence>
<keyword evidence="13" id="KW-0206">Cytoskeleton</keyword>
<sequence>MSYRPSGLPSHLRHHSLPASSSSSNPQSSALQQRINEKRAELDNLQRLRDLSAGLAGQMEQLETKLSSLSDGTEAVAAVLSNWHTVLRAIHMASASMPQPPAERDPEQNADTPALPQTLVRIPLQDVRSERQAAQSDSEASGVR</sequence>
<keyword evidence="12" id="KW-0995">Kinetochore</keyword>
<evidence type="ECO:0000313" key="20">
    <source>
        <dbReference type="Proteomes" id="UP001562354"/>
    </source>
</evidence>
<keyword evidence="14" id="KW-0539">Nucleus</keyword>
<evidence type="ECO:0000256" key="7">
    <source>
        <dbReference type="ARBA" id="ARBA00022490"/>
    </source>
</evidence>
<evidence type="ECO:0000256" key="17">
    <source>
        <dbReference type="ARBA" id="ARBA00030568"/>
    </source>
</evidence>
<evidence type="ECO:0000256" key="13">
    <source>
        <dbReference type="ARBA" id="ARBA00023212"/>
    </source>
</evidence>
<name>A0ABR3PER6_9PEZI</name>
<keyword evidence="7" id="KW-0963">Cytoplasm</keyword>
<evidence type="ECO:0000256" key="12">
    <source>
        <dbReference type="ARBA" id="ARBA00022838"/>
    </source>
</evidence>
<keyword evidence="20" id="KW-1185">Reference proteome</keyword>
<dbReference type="GeneID" id="95977284"/>
<evidence type="ECO:0000256" key="11">
    <source>
        <dbReference type="ARBA" id="ARBA00022829"/>
    </source>
</evidence>
<organism evidence="19 20">
    <name type="scientific">Neodothiora populina</name>
    <dbReference type="NCBI Taxonomy" id="2781224"/>
    <lineage>
        <taxon>Eukaryota</taxon>
        <taxon>Fungi</taxon>
        <taxon>Dikarya</taxon>
        <taxon>Ascomycota</taxon>
        <taxon>Pezizomycotina</taxon>
        <taxon>Dothideomycetes</taxon>
        <taxon>Dothideomycetidae</taxon>
        <taxon>Dothideales</taxon>
        <taxon>Dothioraceae</taxon>
        <taxon>Neodothiora</taxon>
    </lineage>
</organism>
<proteinExistence type="inferred from homology"/>
<keyword evidence="9" id="KW-0493">Microtubule</keyword>
<evidence type="ECO:0000256" key="1">
    <source>
        <dbReference type="ARBA" id="ARBA00004123"/>
    </source>
</evidence>
<keyword evidence="10" id="KW-0498">Mitosis</keyword>
<keyword evidence="8" id="KW-0132">Cell division</keyword>
<protein>
    <recommendedName>
        <fullName evidence="5">DASH complex subunit DAD2</fullName>
    </recommendedName>
    <alternativeName>
        <fullName evidence="17">Outer kinetochore protein DAD2</fullName>
    </alternativeName>
</protein>
<evidence type="ECO:0000256" key="4">
    <source>
        <dbReference type="ARBA" id="ARBA00005501"/>
    </source>
</evidence>
<feature type="compositionally biased region" description="Low complexity" evidence="18">
    <location>
        <begin position="1"/>
        <end position="10"/>
    </location>
</feature>
<keyword evidence="16" id="KW-0137">Centromere</keyword>
<accession>A0ABR3PER6</accession>
<evidence type="ECO:0000256" key="10">
    <source>
        <dbReference type="ARBA" id="ARBA00022776"/>
    </source>
</evidence>
<evidence type="ECO:0000256" key="8">
    <source>
        <dbReference type="ARBA" id="ARBA00022618"/>
    </source>
</evidence>
<dbReference type="Pfam" id="PF08654">
    <property type="entry name" value="DASH_Dad2"/>
    <property type="match status" value="1"/>
</dbReference>
<evidence type="ECO:0000256" key="2">
    <source>
        <dbReference type="ARBA" id="ARBA00004186"/>
    </source>
</evidence>
<evidence type="ECO:0000313" key="19">
    <source>
        <dbReference type="EMBL" id="KAL1304616.1"/>
    </source>
</evidence>
<dbReference type="PANTHER" id="PTHR28036">
    <property type="entry name" value="DASH COMPLEX SUBUNIT DAD2"/>
    <property type="match status" value="1"/>
</dbReference>
<comment type="subcellular location">
    <subcellularLocation>
        <location evidence="3">Chromosome</location>
        <location evidence="3">Centromere</location>
        <location evidence="3">Kinetochore</location>
    </subcellularLocation>
    <subcellularLocation>
        <location evidence="2">Cytoplasm</location>
        <location evidence="2">Cytoskeleton</location>
        <location evidence="2">Spindle</location>
    </subcellularLocation>
    <subcellularLocation>
        <location evidence="1">Nucleus</location>
    </subcellularLocation>
</comment>
<keyword evidence="15" id="KW-0131">Cell cycle</keyword>
<evidence type="ECO:0000256" key="6">
    <source>
        <dbReference type="ARBA" id="ARBA00022454"/>
    </source>
</evidence>
<feature type="region of interest" description="Disordered" evidence="18">
    <location>
        <begin position="94"/>
        <end position="144"/>
    </location>
</feature>
<evidence type="ECO:0000256" key="18">
    <source>
        <dbReference type="SAM" id="MobiDB-lite"/>
    </source>
</evidence>
<evidence type="ECO:0000256" key="9">
    <source>
        <dbReference type="ARBA" id="ARBA00022701"/>
    </source>
</evidence>
<dbReference type="EMBL" id="JBFMKM010000008">
    <property type="protein sequence ID" value="KAL1304616.1"/>
    <property type="molecule type" value="Genomic_DNA"/>
</dbReference>
<feature type="region of interest" description="Disordered" evidence="18">
    <location>
        <begin position="1"/>
        <end position="38"/>
    </location>
</feature>
<dbReference type="Proteomes" id="UP001562354">
    <property type="component" value="Unassembled WGS sequence"/>
</dbReference>